<dbReference type="InterPro" id="IPR023210">
    <property type="entry name" value="NADP_OxRdtase_dom"/>
</dbReference>
<dbReference type="EMBL" id="UASS01000014">
    <property type="protein sequence ID" value="SPX60987.1"/>
    <property type="molecule type" value="Genomic_DNA"/>
</dbReference>
<dbReference type="Proteomes" id="UP000054698">
    <property type="component" value="Unassembled WGS sequence"/>
</dbReference>
<evidence type="ECO:0000256" key="1">
    <source>
        <dbReference type="ARBA" id="ARBA00023002"/>
    </source>
</evidence>
<dbReference type="InterPro" id="IPR018170">
    <property type="entry name" value="Aldo/ket_reductase_CS"/>
</dbReference>
<dbReference type="Pfam" id="PF00248">
    <property type="entry name" value="Aldo_ket_red"/>
    <property type="match status" value="1"/>
</dbReference>
<dbReference type="InterPro" id="IPR050791">
    <property type="entry name" value="Aldo-Keto_reductase"/>
</dbReference>
<dbReference type="InterPro" id="IPR020471">
    <property type="entry name" value="AKR"/>
</dbReference>
<reference evidence="4 6" key="2">
    <citation type="submission" date="2018-06" db="EMBL/GenBank/DDBJ databases">
        <authorList>
            <consortium name="Pathogen Informatics"/>
            <person name="Doyle S."/>
        </authorList>
    </citation>
    <scope>NUCLEOTIDE SEQUENCE [LARGE SCALE GENOMIC DNA]</scope>
    <source>
        <strain evidence="4 6">NCTC12022</strain>
    </source>
</reference>
<dbReference type="Proteomes" id="UP000251942">
    <property type="component" value="Unassembled WGS sequence"/>
</dbReference>
<dbReference type="EC" id="1.1.1.-" evidence="4"/>
<dbReference type="AlphaFoldDB" id="A0A0W0TKS0"/>
<evidence type="ECO:0000259" key="2">
    <source>
        <dbReference type="Pfam" id="PF00248"/>
    </source>
</evidence>
<name>A0A0W0TKS0_9GAMM</name>
<dbReference type="PANTHER" id="PTHR43625">
    <property type="entry name" value="AFLATOXIN B1 ALDEHYDE REDUCTASE"/>
    <property type="match status" value="1"/>
</dbReference>
<evidence type="ECO:0000313" key="3">
    <source>
        <dbReference type="EMBL" id="KTC96209.1"/>
    </source>
</evidence>
<dbReference type="GO" id="GO:0016491">
    <property type="term" value="F:oxidoreductase activity"/>
    <property type="evidence" value="ECO:0007669"/>
    <property type="project" value="UniProtKB-KW"/>
</dbReference>
<dbReference type="STRING" id="453.Lfee_2007"/>
<feature type="domain" description="NADP-dependent oxidoreductase" evidence="2">
    <location>
        <begin position="5"/>
        <end position="293"/>
    </location>
</feature>
<dbReference type="EMBL" id="LNYB01000081">
    <property type="protein sequence ID" value="KTC96209.1"/>
    <property type="molecule type" value="Genomic_DNA"/>
</dbReference>
<accession>A0A0W0TKS0</accession>
<dbReference type="PATRIC" id="fig|453.4.peg.2198"/>
<organism evidence="3 5">
    <name type="scientific">Legionella feeleii</name>
    <dbReference type="NCBI Taxonomy" id="453"/>
    <lineage>
        <taxon>Bacteria</taxon>
        <taxon>Pseudomonadati</taxon>
        <taxon>Pseudomonadota</taxon>
        <taxon>Gammaproteobacteria</taxon>
        <taxon>Legionellales</taxon>
        <taxon>Legionellaceae</taxon>
        <taxon>Legionella</taxon>
    </lineage>
</organism>
<dbReference type="GO" id="GO:0005737">
    <property type="term" value="C:cytoplasm"/>
    <property type="evidence" value="ECO:0007669"/>
    <property type="project" value="TreeGrafter"/>
</dbReference>
<dbReference type="PANTHER" id="PTHR43625:SF40">
    <property type="entry name" value="ALDO-KETO REDUCTASE YAKC [NADP(+)]"/>
    <property type="match status" value="1"/>
</dbReference>
<reference evidence="3 5" key="1">
    <citation type="submission" date="2015-11" db="EMBL/GenBank/DDBJ databases">
        <title>Genomic analysis of 38 Legionella species identifies large and diverse effector repertoires.</title>
        <authorList>
            <person name="Burstein D."/>
            <person name="Amaro F."/>
            <person name="Zusman T."/>
            <person name="Lifshitz Z."/>
            <person name="Cohen O."/>
            <person name="Gilbert J.A."/>
            <person name="Pupko T."/>
            <person name="Shuman H.A."/>
            <person name="Segal G."/>
        </authorList>
    </citation>
    <scope>NUCLEOTIDE SEQUENCE [LARGE SCALE GENOMIC DNA]</scope>
    <source>
        <strain evidence="3 5">WO-44C</strain>
    </source>
</reference>
<protein>
    <submittedName>
        <fullName evidence="3">Aldo/keto reductase</fullName>
        <ecNumber evidence="4">1.1.1.-</ecNumber>
    </submittedName>
</protein>
<proteinExistence type="predicted"/>
<keyword evidence="5" id="KW-1185">Reference proteome</keyword>
<dbReference type="OrthoDB" id="9772407at2"/>
<evidence type="ECO:0000313" key="5">
    <source>
        <dbReference type="Proteomes" id="UP000054698"/>
    </source>
</evidence>
<dbReference type="PRINTS" id="PR00069">
    <property type="entry name" value="ALDKETRDTASE"/>
</dbReference>
<keyword evidence="1 4" id="KW-0560">Oxidoreductase</keyword>
<dbReference type="SUPFAM" id="SSF51430">
    <property type="entry name" value="NAD(P)-linked oxidoreductase"/>
    <property type="match status" value="1"/>
</dbReference>
<dbReference type="PROSITE" id="PS00062">
    <property type="entry name" value="ALDOKETO_REDUCTASE_2"/>
    <property type="match status" value="1"/>
</dbReference>
<dbReference type="InterPro" id="IPR036812">
    <property type="entry name" value="NAD(P)_OxRdtase_dom_sf"/>
</dbReference>
<gene>
    <name evidence="4" type="primary">iolS</name>
    <name evidence="3" type="ORF">Lfee_2007</name>
    <name evidence="4" type="ORF">NCTC12022_01725</name>
</gene>
<dbReference type="Gene3D" id="3.20.20.100">
    <property type="entry name" value="NADP-dependent oxidoreductase domain"/>
    <property type="match status" value="1"/>
</dbReference>
<evidence type="ECO:0000313" key="4">
    <source>
        <dbReference type="EMBL" id="SPX60987.1"/>
    </source>
</evidence>
<dbReference type="RefSeq" id="WP_058446411.1">
    <property type="nucleotide sequence ID" value="NZ_CAAAHT010000011.1"/>
</dbReference>
<evidence type="ECO:0000313" key="6">
    <source>
        <dbReference type="Proteomes" id="UP000251942"/>
    </source>
</evidence>
<sequence>MQLSKIGFGSLSISGLWDEVSESQAINIINHALDKGINWIDTSPLYGNGRAEKIIAEVAKNRRDDFFIANKCGRITADNGQIKTDMSPSTLKKELADSLNKLKTANIDLYQCHVIDANIPIEETWQGMSALVKEGLVKYIGVCNYNLSSLKIIQKIHPVYSIQLPFNMATHKTEPDLIRYCIENNIKIISYSPLQSGLLSGEFDLSKLKKNDKRLARKELFSAHSIEKHLYLVNKIKPIALELNIPFSTLAISWVLQNKFISNVILGMTSIQQLDQNIQALAINFKPPDLKLISRYMARIF</sequence>